<keyword evidence="5" id="KW-0255">Endonuclease</keyword>
<dbReference type="InterPro" id="IPR044946">
    <property type="entry name" value="Restrct_endonuc_typeI_TRD_sf"/>
</dbReference>
<reference evidence="5 6" key="1">
    <citation type="submission" date="2024-07" db="EMBL/GenBank/DDBJ databases">
        <title>The genome sequence of type strain Sediminicola arcticus GDMCC 1.2805.</title>
        <authorList>
            <person name="Liu Y."/>
        </authorList>
    </citation>
    <scope>NUCLEOTIDE SEQUENCE [LARGE SCALE GENOMIC DNA]</scope>
    <source>
        <strain evidence="5 6">GDMCC 1.2805</strain>
    </source>
</reference>
<accession>A0ABV2SWA6</accession>
<dbReference type="PANTHER" id="PTHR30408">
    <property type="entry name" value="TYPE-1 RESTRICTION ENZYME ECOKI SPECIFICITY PROTEIN"/>
    <property type="match status" value="1"/>
</dbReference>
<dbReference type="InterPro" id="IPR000055">
    <property type="entry name" value="Restrct_endonuc_typeI_TRD"/>
</dbReference>
<evidence type="ECO:0000256" key="2">
    <source>
        <dbReference type="ARBA" id="ARBA00022747"/>
    </source>
</evidence>
<dbReference type="Pfam" id="PF01420">
    <property type="entry name" value="Methylase_S"/>
    <property type="match status" value="1"/>
</dbReference>
<keyword evidence="5" id="KW-0378">Hydrolase</keyword>
<evidence type="ECO:0000256" key="3">
    <source>
        <dbReference type="ARBA" id="ARBA00023125"/>
    </source>
</evidence>
<dbReference type="GO" id="GO:0016787">
    <property type="term" value="F:hydrolase activity"/>
    <property type="evidence" value="ECO:0007669"/>
    <property type="project" value="UniProtKB-KW"/>
</dbReference>
<feature type="domain" description="Type I restriction modification DNA specificity" evidence="4">
    <location>
        <begin position="267"/>
        <end position="443"/>
    </location>
</feature>
<dbReference type="Gene3D" id="3.90.220.20">
    <property type="entry name" value="DNA methylase specificity domains"/>
    <property type="match status" value="2"/>
</dbReference>
<dbReference type="SUPFAM" id="SSF116734">
    <property type="entry name" value="DNA methylase specificity domain"/>
    <property type="match status" value="2"/>
</dbReference>
<gene>
    <name evidence="5" type="ORF">ABXZ36_12485</name>
</gene>
<comment type="caution">
    <text evidence="5">The sequence shown here is derived from an EMBL/GenBank/DDBJ whole genome shotgun (WGS) entry which is preliminary data.</text>
</comment>
<comment type="similarity">
    <text evidence="1">Belongs to the type-I restriction system S methylase family.</text>
</comment>
<protein>
    <submittedName>
        <fullName evidence="5">Restriction endonuclease subunit S</fullName>
        <ecNumber evidence="5">3.1.21.-</ecNumber>
    </submittedName>
</protein>
<keyword evidence="5" id="KW-0540">Nuclease</keyword>
<sequence length="459" mass="52909">MAQTTQNTNIKFFLIKRSEIEARMDPHQFHVERRNAIEKLKLNNNLIKLKHLVKNVKTTTSEITKSDVYVGLENIESDTGHYIPTSEKESISSAGKFKRGHILFPKLRPYLNKVYLAEFDGICSTEFHIFDSEKYSNEFLTIYLRSSLIVNQTKHLMTGNTLPRLQTEDINNLPVPEITIENQIKIVELYNIANRRKQSKDAQAKELLKTIDTYLLNELGVLLPVENNTSLSRMFYANFNEITNGRLDPDYQNISYKNIVAEIKKSHFEIVDLKDVTDILNSGKTPAKAEYSEEQTQFPIIKVGSYTNDFIDLEKVDYVFSKQNLKAQKGDIFILSAAHQSEYVGRHIKMLIEEPKIDTSYVGELICVRANDKVNTTYLFSLLKTEMFKSLINREKTGQTSHVYGKDLKKIPIPLPDEQTQKRISDYIESLQEQVKLLKSDSKRILEDAKQEVEKIIIG</sequence>
<dbReference type="PANTHER" id="PTHR30408:SF12">
    <property type="entry name" value="TYPE I RESTRICTION ENZYME MJAVIII SPECIFICITY SUBUNIT"/>
    <property type="match status" value="1"/>
</dbReference>
<dbReference type="RefSeq" id="WP_354616013.1">
    <property type="nucleotide sequence ID" value="NZ_JBEXAE010000006.1"/>
</dbReference>
<organism evidence="5 6">
    <name type="scientific">Sediminicola arcticus</name>
    <dbReference type="NCBI Taxonomy" id="1574308"/>
    <lineage>
        <taxon>Bacteria</taxon>
        <taxon>Pseudomonadati</taxon>
        <taxon>Bacteroidota</taxon>
        <taxon>Flavobacteriia</taxon>
        <taxon>Flavobacteriales</taxon>
        <taxon>Flavobacteriaceae</taxon>
        <taxon>Sediminicola</taxon>
    </lineage>
</organism>
<dbReference type="GO" id="GO:0004519">
    <property type="term" value="F:endonuclease activity"/>
    <property type="evidence" value="ECO:0007669"/>
    <property type="project" value="UniProtKB-KW"/>
</dbReference>
<evidence type="ECO:0000313" key="6">
    <source>
        <dbReference type="Proteomes" id="UP001549799"/>
    </source>
</evidence>
<evidence type="ECO:0000259" key="4">
    <source>
        <dbReference type="Pfam" id="PF01420"/>
    </source>
</evidence>
<proteinExistence type="inferred from homology"/>
<evidence type="ECO:0000313" key="5">
    <source>
        <dbReference type="EMBL" id="MET6991463.1"/>
    </source>
</evidence>
<dbReference type="Proteomes" id="UP001549799">
    <property type="component" value="Unassembled WGS sequence"/>
</dbReference>
<name>A0ABV2SWA6_9FLAO</name>
<keyword evidence="6" id="KW-1185">Reference proteome</keyword>
<keyword evidence="2" id="KW-0680">Restriction system</keyword>
<evidence type="ECO:0000256" key="1">
    <source>
        <dbReference type="ARBA" id="ARBA00010923"/>
    </source>
</evidence>
<dbReference type="InterPro" id="IPR052021">
    <property type="entry name" value="Type-I_RS_S_subunit"/>
</dbReference>
<keyword evidence="3" id="KW-0238">DNA-binding</keyword>
<dbReference type="EC" id="3.1.21.-" evidence="5"/>
<dbReference type="EMBL" id="JBEXAE010000006">
    <property type="protein sequence ID" value="MET6991463.1"/>
    <property type="molecule type" value="Genomic_DNA"/>
</dbReference>